<dbReference type="PANTHER" id="PTHR32083:SF48">
    <property type="entry name" value="TRANS-GOLGI NETWORK-LOCALIZED SYP41-INTERACTING PROTEIN 1"/>
    <property type="match status" value="1"/>
</dbReference>
<dbReference type="AlphaFoldDB" id="A0A396HYS2"/>
<evidence type="ECO:0000256" key="2">
    <source>
        <dbReference type="SAM" id="Coils"/>
    </source>
</evidence>
<evidence type="ECO:0000313" key="4">
    <source>
        <dbReference type="EMBL" id="RHN58480.1"/>
    </source>
</evidence>
<proteinExistence type="predicted"/>
<keyword evidence="1 2" id="KW-0175">Coiled coil</keyword>
<reference evidence="4" key="1">
    <citation type="journal article" date="2018" name="Nat. Plants">
        <title>Whole-genome landscape of Medicago truncatula symbiotic genes.</title>
        <authorList>
            <person name="Pecrix Y."/>
            <person name="Gamas P."/>
            <person name="Carrere S."/>
        </authorList>
    </citation>
    <scope>NUCLEOTIDE SEQUENCE</scope>
    <source>
        <tissue evidence="4">Leaves</tissue>
    </source>
</reference>
<dbReference type="Proteomes" id="UP000265566">
    <property type="component" value="Chromosome 4"/>
</dbReference>
<feature type="region of interest" description="Disordered" evidence="3">
    <location>
        <begin position="1"/>
        <end position="29"/>
    </location>
</feature>
<organism evidence="4">
    <name type="scientific">Medicago truncatula</name>
    <name type="common">Barrel medic</name>
    <name type="synonym">Medicago tribuloides</name>
    <dbReference type="NCBI Taxonomy" id="3880"/>
    <lineage>
        <taxon>Eukaryota</taxon>
        <taxon>Viridiplantae</taxon>
        <taxon>Streptophyta</taxon>
        <taxon>Embryophyta</taxon>
        <taxon>Tracheophyta</taxon>
        <taxon>Spermatophyta</taxon>
        <taxon>Magnoliopsida</taxon>
        <taxon>eudicotyledons</taxon>
        <taxon>Gunneridae</taxon>
        <taxon>Pentapetalae</taxon>
        <taxon>rosids</taxon>
        <taxon>fabids</taxon>
        <taxon>Fabales</taxon>
        <taxon>Fabaceae</taxon>
        <taxon>Papilionoideae</taxon>
        <taxon>50 kb inversion clade</taxon>
        <taxon>NPAAA clade</taxon>
        <taxon>Hologalegina</taxon>
        <taxon>IRL clade</taxon>
        <taxon>Trifolieae</taxon>
        <taxon>Medicago</taxon>
    </lineage>
</organism>
<feature type="compositionally biased region" description="Basic and acidic residues" evidence="3">
    <location>
        <begin position="12"/>
        <end position="28"/>
    </location>
</feature>
<feature type="coiled-coil region" evidence="2">
    <location>
        <begin position="90"/>
        <end position="131"/>
    </location>
</feature>
<sequence>MAQVSRGAAETELERVRDAADRQTRELSEASSTIKDLEVELSQVENKANLLTQKNNADQVVKTELEDGLKKLLDEAANNASKLVGSSETIKSLEDALLKAQDDIFTLEDANKIAKQEISSLSLKLNSYMDELAGKNRSLENKSLELIGFLNDLQVLMKDDTLFLRIKQCFERKCETLKNVDLIVSKVRNHISLSAKDSRGHLEMEEDPPVRKSFSDGLEKFEVELDNREINGIDIDTIISSFGKIVKGFQLRNEHIADKFDDFSDSIDAFISPLHGKLLEKRQIA</sequence>
<dbReference type="PANTHER" id="PTHR32083">
    <property type="entry name" value="CILIA AND FLAGELLA-ASSOCIATED PROTEIN 58-RELATED"/>
    <property type="match status" value="1"/>
</dbReference>
<gene>
    <name evidence="4" type="ORF">MtrunA17_Chr4g0002891</name>
</gene>
<name>A0A396HYS2_MEDTR</name>
<comment type="caution">
    <text evidence="4">The sequence shown here is derived from an EMBL/GenBank/DDBJ whole genome shotgun (WGS) entry which is preliminary data.</text>
</comment>
<accession>A0A396HYS2</accession>
<dbReference type="Gramene" id="rna20398">
    <property type="protein sequence ID" value="RHN58480.1"/>
    <property type="gene ID" value="gene20398"/>
</dbReference>
<evidence type="ECO:0000256" key="1">
    <source>
        <dbReference type="ARBA" id="ARBA00023054"/>
    </source>
</evidence>
<protein>
    <submittedName>
        <fullName evidence="4">Uncharacterized protein</fullName>
    </submittedName>
</protein>
<dbReference type="EMBL" id="PSQE01000004">
    <property type="protein sequence ID" value="RHN58480.1"/>
    <property type="molecule type" value="Genomic_DNA"/>
</dbReference>
<evidence type="ECO:0000256" key="3">
    <source>
        <dbReference type="SAM" id="MobiDB-lite"/>
    </source>
</evidence>